<name>A0ABW5KG66_9SPHI</name>
<evidence type="ECO:0008006" key="3">
    <source>
        <dbReference type="Google" id="ProtNLM"/>
    </source>
</evidence>
<keyword evidence="2" id="KW-1185">Reference proteome</keyword>
<dbReference type="EMBL" id="JBHULR010000003">
    <property type="protein sequence ID" value="MFD2546865.1"/>
    <property type="molecule type" value="Genomic_DNA"/>
</dbReference>
<dbReference type="RefSeq" id="WP_380901068.1">
    <property type="nucleotide sequence ID" value="NZ_JBHUEG010000007.1"/>
</dbReference>
<proteinExistence type="predicted"/>
<reference evidence="2" key="1">
    <citation type="journal article" date="2019" name="Int. J. Syst. Evol. Microbiol.">
        <title>The Global Catalogue of Microorganisms (GCM) 10K type strain sequencing project: providing services to taxonomists for standard genome sequencing and annotation.</title>
        <authorList>
            <consortium name="The Broad Institute Genomics Platform"/>
            <consortium name="The Broad Institute Genome Sequencing Center for Infectious Disease"/>
            <person name="Wu L."/>
            <person name="Ma J."/>
        </authorList>
    </citation>
    <scope>NUCLEOTIDE SEQUENCE [LARGE SCALE GENOMIC DNA]</scope>
    <source>
        <strain evidence="2">KCTC 42662</strain>
    </source>
</reference>
<dbReference type="Gene3D" id="2.40.160.20">
    <property type="match status" value="1"/>
</dbReference>
<gene>
    <name evidence="1" type="ORF">ACFSR5_04295</name>
</gene>
<sequence>MKKLLPIILLCLTTGICLGQDFKPYYSNNFNFGVSYTAGRLNDNFTAGFDDDDIDFLGLQFDYIGLFHLTPKIGVGAGTGMRHMVHIGNDWENDDDWDLIKNYLSIPVYAHAKFRFIDKRVSPFLATSIGYNFRVGSNKSTEYWNGSEMETRSSISSGLLANAQAGVNVRIGRRIRISAGPYFEYRQGTLRNAYWSQSHDGNLQEGGYSSGGSTSVDLHMLEVGVKVGLSF</sequence>
<dbReference type="Proteomes" id="UP001597545">
    <property type="component" value="Unassembled WGS sequence"/>
</dbReference>
<comment type="caution">
    <text evidence="1">The sequence shown here is derived from an EMBL/GenBank/DDBJ whole genome shotgun (WGS) entry which is preliminary data.</text>
</comment>
<protein>
    <recommendedName>
        <fullName evidence="3">Outer membrane protein beta-barrel domain-containing protein</fullName>
    </recommendedName>
</protein>
<organism evidence="1 2">
    <name type="scientific">Sphingobacterium suaedae</name>
    <dbReference type="NCBI Taxonomy" id="1686402"/>
    <lineage>
        <taxon>Bacteria</taxon>
        <taxon>Pseudomonadati</taxon>
        <taxon>Bacteroidota</taxon>
        <taxon>Sphingobacteriia</taxon>
        <taxon>Sphingobacteriales</taxon>
        <taxon>Sphingobacteriaceae</taxon>
        <taxon>Sphingobacterium</taxon>
    </lineage>
</organism>
<evidence type="ECO:0000313" key="2">
    <source>
        <dbReference type="Proteomes" id="UP001597545"/>
    </source>
</evidence>
<accession>A0ABW5KG66</accession>
<evidence type="ECO:0000313" key="1">
    <source>
        <dbReference type="EMBL" id="MFD2546865.1"/>
    </source>
</evidence>